<name>A0A0A8Z2G4_ARUDO</name>
<protein>
    <submittedName>
        <fullName evidence="1">Uncharacterized protein</fullName>
    </submittedName>
</protein>
<reference evidence="1" key="1">
    <citation type="submission" date="2014-09" db="EMBL/GenBank/DDBJ databases">
        <authorList>
            <person name="Magalhaes I.L.F."/>
            <person name="Oliveira U."/>
            <person name="Santos F.R."/>
            <person name="Vidigal T.H.D.A."/>
            <person name="Brescovit A.D."/>
            <person name="Santos A.J."/>
        </authorList>
    </citation>
    <scope>NUCLEOTIDE SEQUENCE</scope>
    <source>
        <tissue evidence="1">Shoot tissue taken approximately 20 cm above the soil surface</tissue>
    </source>
</reference>
<dbReference type="EMBL" id="GBRH01264326">
    <property type="protein sequence ID" value="JAD33569.1"/>
    <property type="molecule type" value="Transcribed_RNA"/>
</dbReference>
<reference evidence="1" key="2">
    <citation type="journal article" date="2015" name="Data Brief">
        <title>Shoot transcriptome of the giant reed, Arundo donax.</title>
        <authorList>
            <person name="Barrero R.A."/>
            <person name="Guerrero F.D."/>
            <person name="Moolhuijzen P."/>
            <person name="Goolsby J.A."/>
            <person name="Tidwell J."/>
            <person name="Bellgard S.E."/>
            <person name="Bellgard M.I."/>
        </authorList>
    </citation>
    <scope>NUCLEOTIDE SEQUENCE</scope>
    <source>
        <tissue evidence="1">Shoot tissue taken approximately 20 cm above the soil surface</tissue>
    </source>
</reference>
<organism evidence="1">
    <name type="scientific">Arundo donax</name>
    <name type="common">Giant reed</name>
    <name type="synonym">Donax arundinaceus</name>
    <dbReference type="NCBI Taxonomy" id="35708"/>
    <lineage>
        <taxon>Eukaryota</taxon>
        <taxon>Viridiplantae</taxon>
        <taxon>Streptophyta</taxon>
        <taxon>Embryophyta</taxon>
        <taxon>Tracheophyta</taxon>
        <taxon>Spermatophyta</taxon>
        <taxon>Magnoliopsida</taxon>
        <taxon>Liliopsida</taxon>
        <taxon>Poales</taxon>
        <taxon>Poaceae</taxon>
        <taxon>PACMAD clade</taxon>
        <taxon>Arundinoideae</taxon>
        <taxon>Arundineae</taxon>
        <taxon>Arundo</taxon>
    </lineage>
</organism>
<proteinExistence type="predicted"/>
<evidence type="ECO:0000313" key="1">
    <source>
        <dbReference type="EMBL" id="JAD33569.1"/>
    </source>
</evidence>
<sequence>MKTIGIQIKLSGCR</sequence>
<accession>A0A0A8Z2G4</accession>